<dbReference type="OrthoDB" id="10062166at2759"/>
<feature type="region of interest" description="Disordered" evidence="1">
    <location>
        <begin position="431"/>
        <end position="557"/>
    </location>
</feature>
<accession>A0A814IEK6</accession>
<proteinExistence type="predicted"/>
<feature type="compositionally biased region" description="Polar residues" evidence="1">
    <location>
        <begin position="534"/>
        <end position="546"/>
    </location>
</feature>
<feature type="compositionally biased region" description="Low complexity" evidence="1">
    <location>
        <begin position="505"/>
        <end position="531"/>
    </location>
</feature>
<feature type="region of interest" description="Disordered" evidence="1">
    <location>
        <begin position="177"/>
        <end position="197"/>
    </location>
</feature>
<evidence type="ECO:0000256" key="1">
    <source>
        <dbReference type="SAM" id="MobiDB-lite"/>
    </source>
</evidence>
<dbReference type="EMBL" id="CAJNOR010000712">
    <property type="protein sequence ID" value="CAF0988628.1"/>
    <property type="molecule type" value="Genomic_DNA"/>
</dbReference>
<feature type="region of interest" description="Disordered" evidence="1">
    <location>
        <begin position="223"/>
        <end position="284"/>
    </location>
</feature>
<dbReference type="EMBL" id="CAJNOJ010000068">
    <property type="protein sequence ID" value="CAF1022500.1"/>
    <property type="molecule type" value="Genomic_DNA"/>
</dbReference>
<feature type="compositionally biased region" description="Polar residues" evidence="1">
    <location>
        <begin position="431"/>
        <end position="454"/>
    </location>
</feature>
<feature type="compositionally biased region" description="Low complexity" evidence="1">
    <location>
        <begin position="315"/>
        <end position="355"/>
    </location>
</feature>
<keyword evidence="4" id="KW-1185">Reference proteome</keyword>
<sequence>MSAQYFNGTSEANQYYFNSSNATTTRSHQNYTSSAAPSYGSPTYSSYPVSHSSNQQIRLNESYQTPHSYQSTGGFGRSIAQQQYQSAQTPPPQVRASVRVLGSQDTYQLQSSPQRTQVSPQQHHFQFDSHQQPGRPTGPAVVYQTPGAAQFTHHNVDLWTENASRSPDYYVQAQRVSVRPVSTGSPQQSHSISPQRNQDHLQNYYSQLTPEQHQQLLRQQQIQRQQEQNSYEQQRRVTVQQVSPSSTSYQQQQYASTANFAGGQQGRSRLESEQQRQNEQVQRQMAIQRVERYDDDEPSRPVGIRNLMNKFAGISTASQPRQPRSRSTSSRHYSSSSYASHPTSHQTTTTRSFTSNTMTYSALPKTHEPPVNSVEFLQMQQLLGNSINNIQQAVAPPHIQLAHADPGLVRDRFNTGSLSDDYNLLMMHRQPQPQKQVTRQTSNDGGSTLSSLRNQYMGRTKDSLQGDLPPQPAYNIPRTIVGEDFPPPKQQQQAPLQMQPPPQVFQKQSESTPQQQQPTFEESQPQQQEPQGENVDQQAPETTPPTANEGEFAVSSF</sequence>
<reference evidence="3" key="1">
    <citation type="submission" date="2021-02" db="EMBL/GenBank/DDBJ databases">
        <authorList>
            <person name="Nowell W R."/>
        </authorList>
    </citation>
    <scope>NUCLEOTIDE SEQUENCE</scope>
</reference>
<feature type="region of interest" description="Disordered" evidence="1">
    <location>
        <begin position="311"/>
        <end position="355"/>
    </location>
</feature>
<name>A0A814IEK6_ADIRI</name>
<feature type="compositionally biased region" description="Polar residues" evidence="1">
    <location>
        <begin position="106"/>
        <end position="118"/>
    </location>
</feature>
<feature type="compositionally biased region" description="Low complexity" evidence="1">
    <location>
        <begin position="31"/>
        <end position="50"/>
    </location>
</feature>
<feature type="region of interest" description="Disordered" evidence="1">
    <location>
        <begin position="106"/>
        <end position="141"/>
    </location>
</feature>
<feature type="compositionally biased region" description="Polar residues" evidence="1">
    <location>
        <begin position="180"/>
        <end position="197"/>
    </location>
</feature>
<feature type="compositionally biased region" description="Low complexity" evidence="1">
    <location>
        <begin position="223"/>
        <end position="258"/>
    </location>
</feature>
<dbReference type="Proteomes" id="UP000663828">
    <property type="component" value="Unassembled WGS sequence"/>
</dbReference>
<evidence type="ECO:0000313" key="2">
    <source>
        <dbReference type="EMBL" id="CAF0988628.1"/>
    </source>
</evidence>
<organism evidence="3 5">
    <name type="scientific">Adineta ricciae</name>
    <name type="common">Rotifer</name>
    <dbReference type="NCBI Taxonomy" id="249248"/>
    <lineage>
        <taxon>Eukaryota</taxon>
        <taxon>Metazoa</taxon>
        <taxon>Spiralia</taxon>
        <taxon>Gnathifera</taxon>
        <taxon>Rotifera</taxon>
        <taxon>Eurotatoria</taxon>
        <taxon>Bdelloidea</taxon>
        <taxon>Adinetida</taxon>
        <taxon>Adinetidae</taxon>
        <taxon>Adineta</taxon>
    </lineage>
</organism>
<dbReference type="Proteomes" id="UP000663852">
    <property type="component" value="Unassembled WGS sequence"/>
</dbReference>
<dbReference type="AlphaFoldDB" id="A0A814IEK6"/>
<evidence type="ECO:0000313" key="5">
    <source>
        <dbReference type="Proteomes" id="UP000663852"/>
    </source>
</evidence>
<comment type="caution">
    <text evidence="3">The sequence shown here is derived from an EMBL/GenBank/DDBJ whole genome shotgun (WGS) entry which is preliminary data.</text>
</comment>
<evidence type="ECO:0000313" key="3">
    <source>
        <dbReference type="EMBL" id="CAF1022500.1"/>
    </source>
</evidence>
<feature type="compositionally biased region" description="Low complexity" evidence="1">
    <location>
        <begin position="119"/>
        <end position="133"/>
    </location>
</feature>
<protein>
    <submittedName>
        <fullName evidence="3">Uncharacterized protein</fullName>
    </submittedName>
</protein>
<gene>
    <name evidence="3" type="ORF">EDS130_LOCUS15974</name>
    <name evidence="2" type="ORF">XAT740_LOCUS12575</name>
</gene>
<feature type="region of interest" description="Disordered" evidence="1">
    <location>
        <begin position="24"/>
        <end position="55"/>
    </location>
</feature>
<evidence type="ECO:0000313" key="4">
    <source>
        <dbReference type="Proteomes" id="UP000663828"/>
    </source>
</evidence>